<evidence type="ECO:0000256" key="1">
    <source>
        <dbReference type="ARBA" id="ARBA00004141"/>
    </source>
</evidence>
<comment type="similarity">
    <text evidence="2">Belongs to the amino acid-polyamine-organocation (APC) superfamily. Cationic amino acid transporter (CAT) (TC 2.A.3.3) family.</text>
</comment>
<dbReference type="PANTHER" id="PTHR43243:SF41">
    <property type="entry name" value="CATIONIC AMINO ACID TRANSPORTER 7, CHLOROPLASTIC"/>
    <property type="match status" value="1"/>
</dbReference>
<keyword evidence="3 7" id="KW-0812">Transmembrane</keyword>
<feature type="transmembrane region" description="Helical" evidence="7">
    <location>
        <begin position="171"/>
        <end position="189"/>
    </location>
</feature>
<evidence type="ECO:0000313" key="10">
    <source>
        <dbReference type="Proteomes" id="UP000236333"/>
    </source>
</evidence>
<comment type="caution">
    <text evidence="9">The sequence shown here is derived from an EMBL/GenBank/DDBJ whole genome shotgun (WGS) entry which is preliminary data.</text>
</comment>
<organism evidence="9 10">
    <name type="scientific">Tetrabaena socialis</name>
    <dbReference type="NCBI Taxonomy" id="47790"/>
    <lineage>
        <taxon>Eukaryota</taxon>
        <taxon>Viridiplantae</taxon>
        <taxon>Chlorophyta</taxon>
        <taxon>core chlorophytes</taxon>
        <taxon>Chlorophyceae</taxon>
        <taxon>CS clade</taxon>
        <taxon>Chlamydomonadales</taxon>
        <taxon>Tetrabaenaceae</taxon>
        <taxon>Tetrabaena</taxon>
    </lineage>
</organism>
<feature type="transmembrane region" description="Helical" evidence="7">
    <location>
        <begin position="72"/>
        <end position="96"/>
    </location>
</feature>
<comment type="subcellular location">
    <subcellularLocation>
        <location evidence="1">Membrane</location>
        <topology evidence="1">Multi-pass membrane protein</topology>
    </subcellularLocation>
</comment>
<dbReference type="InterPro" id="IPR002293">
    <property type="entry name" value="AA/rel_permease1"/>
</dbReference>
<keyword evidence="5 7" id="KW-0472">Membrane</keyword>
<proteinExistence type="inferred from homology"/>
<feature type="region of interest" description="Disordered" evidence="6">
    <location>
        <begin position="411"/>
        <end position="432"/>
    </location>
</feature>
<evidence type="ECO:0000256" key="6">
    <source>
        <dbReference type="SAM" id="MobiDB-lite"/>
    </source>
</evidence>
<feature type="transmembrane region" description="Helical" evidence="7">
    <location>
        <begin position="235"/>
        <end position="254"/>
    </location>
</feature>
<feature type="transmembrane region" description="Helical" evidence="7">
    <location>
        <begin position="210"/>
        <end position="229"/>
    </location>
</feature>
<feature type="transmembrane region" description="Helical" evidence="7">
    <location>
        <begin position="372"/>
        <end position="391"/>
    </location>
</feature>
<dbReference type="AlphaFoldDB" id="A0A2J8AGB3"/>
<dbReference type="GO" id="GO:0005886">
    <property type="term" value="C:plasma membrane"/>
    <property type="evidence" value="ECO:0007669"/>
    <property type="project" value="TreeGrafter"/>
</dbReference>
<evidence type="ECO:0000256" key="5">
    <source>
        <dbReference type="ARBA" id="ARBA00023136"/>
    </source>
</evidence>
<sequence>MSGFVSSLKDDARAMRTSEGWGFTPGEYLAMLKKGALKRTLGPLGLTCVGVGLMLGAGIFIAPGTIAIDYTGPAVCIAYLIAAVSAYLSCFCYAEFAVDMPLAGAAYNYMAGSMGEFVAWVVTSNLLFEYILADAAVIRGFAPYFAVLIGKETNFFLYDHVAGGKTYTMDWWAFALTLLITAMLALGATESTTANTIITIIHVVIMVRGCRVELYMGIIGIAVAVIALLTDFAEIANMVSIGTFVVFWFVALALLWRRMHVPAKTTPLRMASQVLHLCAIVGFSLGFILVWTLPEYNTVDGVEGKWKKDQYKWLIAMAVLSLASPVSMCFLCKPNYVPGGYKVPFYPFIPCGSLFVNTFLLGQLDVRSYKRFGWWTLAVALIYFLYGIFAAQNKDDHETLPVLTDADVDPSHPSIKAIEDSPAAAPAAADEDRRGEVYMVKMD</sequence>
<dbReference type="EMBL" id="PGGS01000027">
    <property type="protein sequence ID" value="PNH11561.1"/>
    <property type="molecule type" value="Genomic_DNA"/>
</dbReference>
<evidence type="ECO:0000256" key="4">
    <source>
        <dbReference type="ARBA" id="ARBA00022989"/>
    </source>
</evidence>
<dbReference type="Proteomes" id="UP000236333">
    <property type="component" value="Unassembled WGS sequence"/>
</dbReference>
<name>A0A2J8AGB3_9CHLO</name>
<evidence type="ECO:0000256" key="7">
    <source>
        <dbReference type="SAM" id="Phobius"/>
    </source>
</evidence>
<dbReference type="GO" id="GO:0015171">
    <property type="term" value="F:amino acid transmembrane transporter activity"/>
    <property type="evidence" value="ECO:0007669"/>
    <property type="project" value="TreeGrafter"/>
</dbReference>
<dbReference type="Pfam" id="PF13520">
    <property type="entry name" value="AA_permease_2"/>
    <property type="match status" value="1"/>
</dbReference>
<dbReference type="Gene3D" id="1.20.1740.10">
    <property type="entry name" value="Amino acid/polyamine transporter I"/>
    <property type="match status" value="1"/>
</dbReference>
<keyword evidence="4 7" id="KW-1133">Transmembrane helix</keyword>
<feature type="transmembrane region" description="Helical" evidence="7">
    <location>
        <begin position="343"/>
        <end position="360"/>
    </location>
</feature>
<feature type="domain" description="Cationic amino acid transporter C-terminal" evidence="8">
    <location>
        <begin position="341"/>
        <end position="389"/>
    </location>
</feature>
<feature type="transmembrane region" description="Helical" evidence="7">
    <location>
        <begin position="41"/>
        <end position="66"/>
    </location>
</feature>
<gene>
    <name evidence="9" type="ORF">TSOC_001647</name>
</gene>
<feature type="transmembrane region" description="Helical" evidence="7">
    <location>
        <begin position="274"/>
        <end position="293"/>
    </location>
</feature>
<evidence type="ECO:0000259" key="8">
    <source>
        <dbReference type="Pfam" id="PF13906"/>
    </source>
</evidence>
<dbReference type="OrthoDB" id="512288at2759"/>
<reference evidence="9 10" key="1">
    <citation type="journal article" date="2017" name="Mol. Biol. Evol.">
        <title>The 4-celled Tetrabaena socialis nuclear genome reveals the essential components for genetic control of cell number at the origin of multicellularity in the volvocine lineage.</title>
        <authorList>
            <person name="Featherston J."/>
            <person name="Arakaki Y."/>
            <person name="Hanschen E.R."/>
            <person name="Ferris P.J."/>
            <person name="Michod R.E."/>
            <person name="Olson B.J.S.C."/>
            <person name="Nozaki H."/>
            <person name="Durand P.M."/>
        </authorList>
    </citation>
    <scope>NUCLEOTIDE SEQUENCE [LARGE SCALE GENOMIC DNA]</scope>
    <source>
        <strain evidence="9 10">NIES-571</strain>
    </source>
</reference>
<evidence type="ECO:0000313" key="9">
    <source>
        <dbReference type="EMBL" id="PNH11561.1"/>
    </source>
</evidence>
<evidence type="ECO:0000256" key="2">
    <source>
        <dbReference type="ARBA" id="ARBA00008572"/>
    </source>
</evidence>
<accession>A0A2J8AGB3</accession>
<feature type="transmembrane region" description="Helical" evidence="7">
    <location>
        <begin position="117"/>
        <end position="138"/>
    </location>
</feature>
<dbReference type="PANTHER" id="PTHR43243">
    <property type="entry name" value="INNER MEMBRANE TRANSPORTER YGJI-RELATED"/>
    <property type="match status" value="1"/>
</dbReference>
<feature type="transmembrane region" description="Helical" evidence="7">
    <location>
        <begin position="313"/>
        <end position="331"/>
    </location>
</feature>
<protein>
    <submittedName>
        <fullName evidence="9">Cationic amino acid transporter 1</fullName>
    </submittedName>
</protein>
<dbReference type="Pfam" id="PF13906">
    <property type="entry name" value="AA_permease_C"/>
    <property type="match status" value="1"/>
</dbReference>
<evidence type="ECO:0000256" key="3">
    <source>
        <dbReference type="ARBA" id="ARBA00022692"/>
    </source>
</evidence>
<dbReference type="InterPro" id="IPR029485">
    <property type="entry name" value="CAT_C"/>
</dbReference>
<keyword evidence="10" id="KW-1185">Reference proteome</keyword>